<keyword evidence="5" id="KW-1185">Reference proteome</keyword>
<evidence type="ECO:0000313" key="2">
    <source>
        <dbReference type="EMBL" id="MFG6273223.1"/>
    </source>
</evidence>
<name>A0A848BV71_9FIRM</name>
<organism evidence="3 4">
    <name type="scientific">Megasphaera hexanoica</name>
    <dbReference type="NCBI Taxonomy" id="1675036"/>
    <lineage>
        <taxon>Bacteria</taxon>
        <taxon>Bacillati</taxon>
        <taxon>Bacillota</taxon>
        <taxon>Negativicutes</taxon>
        <taxon>Veillonellales</taxon>
        <taxon>Veillonellaceae</taxon>
        <taxon>Megasphaera</taxon>
    </lineage>
</organism>
<dbReference type="InterPro" id="IPR036705">
    <property type="entry name" value="Ribosyl_crysJ1_sf"/>
</dbReference>
<keyword evidence="3" id="KW-0378">Hydrolase</keyword>
<dbReference type="GO" id="GO:0016787">
    <property type="term" value="F:hydrolase activity"/>
    <property type="evidence" value="ECO:0007669"/>
    <property type="project" value="UniProtKB-KW"/>
</dbReference>
<evidence type="ECO:0000313" key="3">
    <source>
        <dbReference type="EMBL" id="NME28688.1"/>
    </source>
</evidence>
<gene>
    <name evidence="2" type="ORF">ACGTZG_08465</name>
    <name evidence="3" type="ORF">HF872_08650</name>
</gene>
<dbReference type="Gene3D" id="1.10.4080.10">
    <property type="entry name" value="ADP-ribosylation/Crystallin J1"/>
    <property type="match status" value="1"/>
</dbReference>
<keyword evidence="1" id="KW-0479">Metal-binding</keyword>
<reference evidence="3 4" key="1">
    <citation type="submission" date="2020-04" db="EMBL/GenBank/DDBJ databases">
        <authorList>
            <person name="Hitch T.C.A."/>
            <person name="Wylensek D."/>
            <person name="Clavel T."/>
        </authorList>
    </citation>
    <scope>NUCLEOTIDE SEQUENCE [LARGE SCALE GENOMIC DNA]</scope>
    <source>
        <strain evidence="3 4">Oil-RF-744-FAT-WT-6-1</strain>
    </source>
</reference>
<evidence type="ECO:0000313" key="5">
    <source>
        <dbReference type="Proteomes" id="UP001605989"/>
    </source>
</evidence>
<dbReference type="SUPFAM" id="SSF101478">
    <property type="entry name" value="ADP-ribosylglycohydrolase"/>
    <property type="match status" value="1"/>
</dbReference>
<dbReference type="GO" id="GO:0046872">
    <property type="term" value="F:metal ion binding"/>
    <property type="evidence" value="ECO:0007669"/>
    <property type="project" value="UniProtKB-KW"/>
</dbReference>
<feature type="binding site" evidence="1">
    <location>
        <position position="39"/>
    </location>
    <ligand>
        <name>Mg(2+)</name>
        <dbReference type="ChEBI" id="CHEBI:18420"/>
        <label>1</label>
    </ligand>
</feature>
<dbReference type="EMBL" id="JABAFG010000013">
    <property type="protein sequence ID" value="NME28688.1"/>
    <property type="molecule type" value="Genomic_DNA"/>
</dbReference>
<dbReference type="Proteomes" id="UP000591071">
    <property type="component" value="Unassembled WGS sequence"/>
</dbReference>
<dbReference type="RefSeq" id="WP_059077352.1">
    <property type="nucleotide sequence ID" value="NZ_CP011940.1"/>
</dbReference>
<dbReference type="EMBL" id="JBIEKR010000006">
    <property type="protein sequence ID" value="MFG6273223.1"/>
    <property type="molecule type" value="Genomic_DNA"/>
</dbReference>
<feature type="binding site" evidence="1">
    <location>
        <position position="220"/>
    </location>
    <ligand>
        <name>Mg(2+)</name>
        <dbReference type="ChEBI" id="CHEBI:18420"/>
        <label>1</label>
    </ligand>
</feature>
<protein>
    <submittedName>
        <fullName evidence="3">ADP-ribosylglycohydrolase family protein</fullName>
    </submittedName>
</protein>
<dbReference type="OrthoDB" id="9798107at2"/>
<feature type="binding site" evidence="1">
    <location>
        <position position="223"/>
    </location>
    <ligand>
        <name>Mg(2+)</name>
        <dbReference type="ChEBI" id="CHEBI:18420"/>
        <label>1</label>
    </ligand>
</feature>
<dbReference type="Pfam" id="PF03747">
    <property type="entry name" value="ADP_ribosyl_GH"/>
    <property type="match status" value="1"/>
</dbReference>
<dbReference type="InterPro" id="IPR050792">
    <property type="entry name" value="ADP-ribosylglycohydrolase"/>
</dbReference>
<evidence type="ECO:0000313" key="4">
    <source>
        <dbReference type="Proteomes" id="UP000591071"/>
    </source>
</evidence>
<keyword evidence="1" id="KW-0460">Magnesium</keyword>
<comment type="cofactor">
    <cofactor evidence="1">
        <name>Mg(2+)</name>
        <dbReference type="ChEBI" id="CHEBI:18420"/>
    </cofactor>
    <text evidence="1">Binds 2 magnesium ions per subunit.</text>
</comment>
<dbReference type="Proteomes" id="UP001605989">
    <property type="component" value="Unassembled WGS sequence"/>
</dbReference>
<feature type="binding site" evidence="1">
    <location>
        <position position="40"/>
    </location>
    <ligand>
        <name>Mg(2+)</name>
        <dbReference type="ChEBI" id="CHEBI:18420"/>
        <label>1</label>
    </ligand>
</feature>
<sequence length="273" mass="30346">MWGTIIGDIAGSVYEMPVDGAASIKTKDFPFWGTGCRFTDDTVTTVAVGQALMESRMKGQAVTPLLCRYLRYWCRRFPGVGYGPRFIHWYESDDMGPYGSWANGAAMRVAPAGWLADTLAEAQYLAELSAVVTHNTEEAIQGAVAVSSAIYLARAGIRRDDIRVYLQDHFYPLDRSLNEIRRDYGFTSRTSRSVPEAIEAFLESSDYEDAVRNAISLGGDTDTQAAIAGSMAEAYYGIPERMCQKATSYLPADIHQQVERLYAYIHNRKRGLS</sequence>
<reference evidence="2 5" key="2">
    <citation type="submission" date="2024-10" db="EMBL/GenBank/DDBJ databases">
        <authorList>
            <person name="Sang B.-I."/>
            <person name="Prabhaharan D."/>
        </authorList>
    </citation>
    <scope>NUCLEOTIDE SEQUENCE [LARGE SCALE GENOMIC DNA]</scope>
    <source>
        <strain evidence="2 5">MH</strain>
    </source>
</reference>
<dbReference type="InterPro" id="IPR005502">
    <property type="entry name" value="Ribosyl_crysJ1"/>
</dbReference>
<proteinExistence type="predicted"/>
<feature type="binding site" evidence="1">
    <location>
        <position position="222"/>
    </location>
    <ligand>
        <name>Mg(2+)</name>
        <dbReference type="ChEBI" id="CHEBI:18420"/>
        <label>1</label>
    </ligand>
</feature>
<dbReference type="AlphaFoldDB" id="A0A848BV71"/>
<evidence type="ECO:0000256" key="1">
    <source>
        <dbReference type="PIRSR" id="PIRSR605502-1"/>
    </source>
</evidence>
<dbReference type="KEGG" id="mhw:ACT01_11115"/>
<feature type="binding site" evidence="1">
    <location>
        <position position="41"/>
    </location>
    <ligand>
        <name>Mg(2+)</name>
        <dbReference type="ChEBI" id="CHEBI:18420"/>
        <label>1</label>
    </ligand>
</feature>
<accession>A0A848BV71</accession>
<dbReference type="PANTHER" id="PTHR16222:SF12">
    <property type="entry name" value="ADP-RIBOSYLGLYCOHYDROLASE-RELATED"/>
    <property type="match status" value="1"/>
</dbReference>
<comment type="caution">
    <text evidence="3">The sequence shown here is derived from an EMBL/GenBank/DDBJ whole genome shotgun (WGS) entry which is preliminary data.</text>
</comment>
<dbReference type="PANTHER" id="PTHR16222">
    <property type="entry name" value="ADP-RIBOSYLGLYCOHYDROLASE"/>
    <property type="match status" value="1"/>
</dbReference>